<evidence type="ECO:0000313" key="3">
    <source>
        <dbReference type="EMBL" id="CRK81336.1"/>
    </source>
</evidence>
<dbReference type="CDD" id="cd21132">
    <property type="entry name" value="EVE-like"/>
    <property type="match status" value="1"/>
</dbReference>
<name>A0A0U1NTG8_9BACI</name>
<dbReference type="SUPFAM" id="SSF88697">
    <property type="entry name" value="PUA domain-like"/>
    <property type="match status" value="1"/>
</dbReference>
<dbReference type="HAMAP" id="MF_00771">
    <property type="entry name" value="UPF0310"/>
    <property type="match status" value="1"/>
</dbReference>
<dbReference type="Pfam" id="PF01878">
    <property type="entry name" value="EVE"/>
    <property type="match status" value="1"/>
</dbReference>
<dbReference type="InterPro" id="IPR022996">
    <property type="entry name" value="UPF0310"/>
</dbReference>
<protein>
    <recommendedName>
        <fullName evidence="1">UPF0310 protein BN000_01237</fullName>
    </recommendedName>
</protein>
<dbReference type="NCBIfam" id="NF002616">
    <property type="entry name" value="PRK02268.1-2"/>
    <property type="match status" value="1"/>
</dbReference>
<organism evidence="3 4">
    <name type="scientific">Neobacillus massiliamazoniensis</name>
    <dbReference type="NCBI Taxonomy" id="1499688"/>
    <lineage>
        <taxon>Bacteria</taxon>
        <taxon>Bacillati</taxon>
        <taxon>Bacillota</taxon>
        <taxon>Bacilli</taxon>
        <taxon>Bacillales</taxon>
        <taxon>Bacillaceae</taxon>
        <taxon>Neobacillus</taxon>
    </lineage>
</organism>
<dbReference type="AlphaFoldDB" id="A0A0U1NTG8"/>
<dbReference type="STRING" id="1499688.BN000_01237"/>
<gene>
    <name evidence="3" type="ORF">BN000_01237</name>
</gene>
<sequence>MNKRYWIGIVSEEHVRLGEKGGFAQLCHGKCAPLKKMKEGDGLIYYSTKTKYPDGYPLQSFTAIGTVKTGDVYRYEMSPEFIPYRIDIEYQPCQNVKYSSIKPMLKFPKEYDNIGLVFRRGQFEIKQEDFITIATAMGVTFHGMGIQI</sequence>
<dbReference type="RefSeq" id="WP_090632199.1">
    <property type="nucleotide sequence ID" value="NZ_CVRB01000001.1"/>
</dbReference>
<keyword evidence="4" id="KW-1185">Reference proteome</keyword>
<dbReference type="EMBL" id="CVRB01000001">
    <property type="protein sequence ID" value="CRK81336.1"/>
    <property type="molecule type" value="Genomic_DNA"/>
</dbReference>
<reference evidence="4" key="1">
    <citation type="submission" date="2015-05" db="EMBL/GenBank/DDBJ databases">
        <authorList>
            <person name="Urmite Genomes"/>
        </authorList>
    </citation>
    <scope>NUCLEOTIDE SEQUENCE [LARGE SCALE GENOMIC DNA]</scope>
    <source>
        <strain evidence="4">LF1</strain>
    </source>
</reference>
<evidence type="ECO:0000256" key="1">
    <source>
        <dbReference type="HAMAP-Rule" id="MF_00771"/>
    </source>
</evidence>
<evidence type="ECO:0000313" key="4">
    <source>
        <dbReference type="Proteomes" id="UP000199087"/>
    </source>
</evidence>
<evidence type="ECO:0000259" key="2">
    <source>
        <dbReference type="Pfam" id="PF01878"/>
    </source>
</evidence>
<dbReference type="Gene3D" id="3.10.590.10">
    <property type="entry name" value="ph1033 like domains"/>
    <property type="match status" value="1"/>
</dbReference>
<accession>A0A0U1NTG8</accession>
<dbReference type="Proteomes" id="UP000199087">
    <property type="component" value="Unassembled WGS sequence"/>
</dbReference>
<dbReference type="InterPro" id="IPR002740">
    <property type="entry name" value="EVE_domain"/>
</dbReference>
<proteinExistence type="inferred from homology"/>
<dbReference type="OrthoDB" id="9793567at2"/>
<comment type="similarity">
    <text evidence="1">Belongs to the UPF0310 family.</text>
</comment>
<feature type="domain" description="EVE" evidence="2">
    <location>
        <begin position="4"/>
        <end position="134"/>
    </location>
</feature>
<dbReference type="InterPro" id="IPR015947">
    <property type="entry name" value="PUA-like_sf"/>
</dbReference>